<evidence type="ECO:0000313" key="1">
    <source>
        <dbReference type="EMBL" id="AXY56702.1"/>
    </source>
</evidence>
<dbReference type="KEGG" id="achi:CDG60_09075"/>
<proteinExistence type="predicted"/>
<organism evidence="1 3">
    <name type="scientific">Acinetobacter chinensis</name>
    <dbReference type="NCBI Taxonomy" id="2004650"/>
    <lineage>
        <taxon>Bacteria</taxon>
        <taxon>Pseudomonadati</taxon>
        <taxon>Pseudomonadota</taxon>
        <taxon>Gammaproteobacteria</taxon>
        <taxon>Moraxellales</taxon>
        <taxon>Moraxellaceae</taxon>
        <taxon>Acinetobacter</taxon>
    </lineage>
</organism>
<dbReference type="AlphaFoldDB" id="A0A3B7LV21"/>
<dbReference type="EMBL" id="CP032134">
    <property type="protein sequence ID" value="AXY56702.1"/>
    <property type="molecule type" value="Genomic_DNA"/>
</dbReference>
<dbReference type="EMBL" id="CP032134">
    <property type="protein sequence ID" value="AXY56704.1"/>
    <property type="molecule type" value="Genomic_DNA"/>
</dbReference>
<name>A0A3B7LV21_9GAMM</name>
<evidence type="ECO:0000313" key="3">
    <source>
        <dbReference type="Proteomes" id="UP000263753"/>
    </source>
</evidence>
<protein>
    <submittedName>
        <fullName evidence="1">Uncharacterized protein</fullName>
    </submittedName>
</protein>
<reference evidence="1" key="2">
    <citation type="journal article" date="2019" name="J. Microbiol.">
        <title>Acinetobacter chinensis, a novel Acinetobacter species, carrying blaNDM-1, recovered from hospital sewage.</title>
        <authorList>
            <person name="Hu Y."/>
            <person name="Feng Y."/>
            <person name="Qin J."/>
            <person name="Zhang X."/>
            <person name="Zong Z."/>
        </authorList>
    </citation>
    <scope>NUCLEOTIDE SEQUENCE</scope>
    <source>
        <strain evidence="1">WCHAc010005</strain>
    </source>
</reference>
<gene>
    <name evidence="1" type="ORF">CDG60_09060</name>
    <name evidence="2" type="ORF">CDG60_09075</name>
</gene>
<accession>A0A3B7LV21</accession>
<dbReference type="Proteomes" id="UP000263753">
    <property type="component" value="Chromosome"/>
</dbReference>
<dbReference type="KEGG" id="achi:CDG60_09060"/>
<reference evidence="3" key="1">
    <citation type="submission" date="2018-09" db="EMBL/GenBank/DDBJ databases">
        <title>The complete genome of Acinetobacter sp. strain WCHAc010005.</title>
        <authorList>
            <person name="Hu Y."/>
            <person name="Long H."/>
            <person name="Feng Y."/>
            <person name="Zong Z."/>
        </authorList>
    </citation>
    <scope>NUCLEOTIDE SEQUENCE [LARGE SCALE GENOMIC DNA]</scope>
    <source>
        <strain evidence="3">WCHAc010005</strain>
    </source>
</reference>
<sequence length="111" mass="12192">MSAIDQPILTIAGIRKSEGNFTGERGNVEFSNTVVTVLQPFTEEEIAKGANGMKSTEYKIKGAQFYHDYQAQKLPAEAQLLFKLDVSRKVPVAQLVALDFSCGKKPLETKA</sequence>
<evidence type="ECO:0000313" key="2">
    <source>
        <dbReference type="EMBL" id="AXY56704.1"/>
    </source>
</evidence>
<dbReference type="RefSeq" id="WP_087514034.1">
    <property type="nucleotide sequence ID" value="NZ_CP032134.1"/>
</dbReference>